<dbReference type="PANTHER" id="PTHR43080">
    <property type="entry name" value="CBS DOMAIN-CONTAINING PROTEIN CBSX3, MITOCHONDRIAL"/>
    <property type="match status" value="1"/>
</dbReference>
<protein>
    <submittedName>
        <fullName evidence="4">Helix-turn-helix transcriptional regulator</fullName>
    </submittedName>
    <submittedName>
        <fullName evidence="5">Transcriptional repressor CcpN</fullName>
    </submittedName>
</protein>
<evidence type="ECO:0000259" key="3">
    <source>
        <dbReference type="PROSITE" id="PS51371"/>
    </source>
</evidence>
<dbReference type="Proteomes" id="UP001180515">
    <property type="component" value="Unassembled WGS sequence"/>
</dbReference>
<keyword evidence="1 2" id="KW-0129">CBS domain</keyword>
<reference evidence="5 6" key="1">
    <citation type="submission" date="2016-06" db="EMBL/GenBank/DDBJ databases">
        <authorList>
            <person name="Haines A.N."/>
            <person name="Council K.R."/>
        </authorList>
    </citation>
    <scope>NUCLEOTIDE SEQUENCE [LARGE SCALE GENOMIC DNA]</scope>
    <source>
        <strain evidence="5 6">SP158-29</strain>
    </source>
</reference>
<dbReference type="InterPro" id="IPR036388">
    <property type="entry name" value="WH-like_DNA-bd_sf"/>
</dbReference>
<dbReference type="InterPro" id="IPR051257">
    <property type="entry name" value="Diverse_CBS-Domain"/>
</dbReference>
<dbReference type="Gene3D" id="3.10.580.10">
    <property type="entry name" value="CBS-domain"/>
    <property type="match status" value="1"/>
</dbReference>
<organism evidence="5 6">
    <name type="scientific">Streptococcus parauberis</name>
    <dbReference type="NCBI Taxonomy" id="1348"/>
    <lineage>
        <taxon>Bacteria</taxon>
        <taxon>Bacillati</taxon>
        <taxon>Bacillota</taxon>
        <taxon>Bacilli</taxon>
        <taxon>Lactobacillales</taxon>
        <taxon>Streptococcaceae</taxon>
        <taxon>Streptococcus</taxon>
    </lineage>
</organism>
<dbReference type="EMBL" id="NSGR01000005">
    <property type="protein sequence ID" value="PCH13251.1"/>
    <property type="molecule type" value="Genomic_DNA"/>
</dbReference>
<comment type="caution">
    <text evidence="5">The sequence shown here is derived from an EMBL/GenBank/DDBJ whole genome shotgun (WGS) entry which is preliminary data.</text>
</comment>
<dbReference type="PROSITE" id="PS51371">
    <property type="entry name" value="CBS"/>
    <property type="match status" value="1"/>
</dbReference>
<dbReference type="OMA" id="SVIMTRM"/>
<dbReference type="Gene3D" id="1.10.10.10">
    <property type="entry name" value="Winged helix-like DNA-binding domain superfamily/Winged helix DNA-binding domain"/>
    <property type="match status" value="1"/>
</dbReference>
<dbReference type="Pfam" id="PF00571">
    <property type="entry name" value="CBS"/>
    <property type="match status" value="2"/>
</dbReference>
<reference evidence="4" key="2">
    <citation type="submission" date="2023-03" db="EMBL/GenBank/DDBJ databases">
        <authorList>
            <person name="Shen W."/>
            <person name="Cai J."/>
        </authorList>
    </citation>
    <scope>NUCLEOTIDE SEQUENCE</scope>
    <source>
        <strain evidence="4">P82-2</strain>
    </source>
</reference>
<evidence type="ECO:0000256" key="2">
    <source>
        <dbReference type="PROSITE-ProRule" id="PRU00703"/>
    </source>
</evidence>
<dbReference type="SMART" id="SM00116">
    <property type="entry name" value="CBS"/>
    <property type="match status" value="2"/>
</dbReference>
<sequence>MFVIQFSARQKSIVSIVKEKEPITGEKIAEVLKVTRAAIRSDLVVLTMLGVLDAKPKVGYFYAGRKESNSEYNLYKDMKVSDIMGIPHMAHQKDSVYDVIVQIFMEDSGGVFILDESDYLCGLVSRKDLLKATIGSGDLSKIPIGMIMTRVPNISTVSEDEYVLSAAEKLVAREVDSLPVVEQLENGKMKVIGKLSKTIITKLFLEIKEK</sequence>
<dbReference type="InterPro" id="IPR036390">
    <property type="entry name" value="WH_DNA-bd_sf"/>
</dbReference>
<dbReference type="SUPFAM" id="SSF54631">
    <property type="entry name" value="CBS-domain pair"/>
    <property type="match status" value="1"/>
</dbReference>
<dbReference type="OrthoDB" id="9793615at2"/>
<feature type="domain" description="CBS" evidence="3">
    <location>
        <begin position="148"/>
        <end position="210"/>
    </location>
</feature>
<dbReference type="AlphaFoldDB" id="A0A0E2UCL3"/>
<dbReference type="PIRSF" id="PIRSF026546">
    <property type="entry name" value="UCP026546_CBS_YqzB"/>
    <property type="match status" value="1"/>
</dbReference>
<dbReference type="Proteomes" id="UP000217465">
    <property type="component" value="Unassembled WGS sequence"/>
</dbReference>
<gene>
    <name evidence="5" type="primary">ccpN</name>
    <name evidence="5" type="ORF">A9Y57_00651</name>
    <name evidence="4" type="ORF">P7G31_04570</name>
</gene>
<dbReference type="STRING" id="936154.STP_0182"/>
<dbReference type="SUPFAM" id="SSF46785">
    <property type="entry name" value="Winged helix' DNA-binding domain"/>
    <property type="match status" value="1"/>
</dbReference>
<dbReference type="InterPro" id="IPR013196">
    <property type="entry name" value="HTH_11"/>
</dbReference>
<evidence type="ECO:0000256" key="1">
    <source>
        <dbReference type="ARBA" id="ARBA00023122"/>
    </source>
</evidence>
<evidence type="ECO:0000313" key="5">
    <source>
        <dbReference type="EMBL" id="PCH13251.1"/>
    </source>
</evidence>
<dbReference type="CDD" id="cd04617">
    <property type="entry name" value="CBS_pair_CcpN"/>
    <property type="match status" value="1"/>
</dbReference>
<dbReference type="InterPro" id="IPR046342">
    <property type="entry name" value="CBS_dom_sf"/>
</dbReference>
<evidence type="ECO:0000313" key="4">
    <source>
        <dbReference type="EMBL" id="MDT2731528.1"/>
    </source>
</evidence>
<dbReference type="PANTHER" id="PTHR43080:SF2">
    <property type="entry name" value="CBS DOMAIN-CONTAINING PROTEIN"/>
    <property type="match status" value="1"/>
</dbReference>
<dbReference type="InterPro" id="IPR016842">
    <property type="entry name" value="UCP026546_HTH-CBS"/>
</dbReference>
<dbReference type="Pfam" id="PF08279">
    <property type="entry name" value="HTH_11"/>
    <property type="match status" value="1"/>
</dbReference>
<evidence type="ECO:0000313" key="6">
    <source>
        <dbReference type="Proteomes" id="UP000217465"/>
    </source>
</evidence>
<proteinExistence type="predicted"/>
<name>A0A0E2UCL3_9STRE</name>
<accession>A0A0E2UCL3</accession>
<dbReference type="RefSeq" id="WP_003107591.1">
    <property type="nucleotide sequence ID" value="NZ_BAWT01000010.1"/>
</dbReference>
<dbReference type="InterPro" id="IPR000644">
    <property type="entry name" value="CBS_dom"/>
</dbReference>
<dbReference type="EMBL" id="JARQAG010000004">
    <property type="protein sequence ID" value="MDT2731528.1"/>
    <property type="molecule type" value="Genomic_DNA"/>
</dbReference>
<dbReference type="eggNOG" id="COG2905">
    <property type="taxonomic scope" value="Bacteria"/>
</dbReference>